<dbReference type="EMBL" id="SJPS01000003">
    <property type="protein sequence ID" value="TWU27601.1"/>
    <property type="molecule type" value="Genomic_DNA"/>
</dbReference>
<dbReference type="Proteomes" id="UP000318437">
    <property type="component" value="Unassembled WGS sequence"/>
</dbReference>
<proteinExistence type="predicted"/>
<dbReference type="RefSeq" id="WP_146450788.1">
    <property type="nucleotide sequence ID" value="NZ_SJPS01000003.1"/>
</dbReference>
<organism evidence="1 2">
    <name type="scientific">Bythopirellula polymerisocia</name>
    <dbReference type="NCBI Taxonomy" id="2528003"/>
    <lineage>
        <taxon>Bacteria</taxon>
        <taxon>Pseudomonadati</taxon>
        <taxon>Planctomycetota</taxon>
        <taxon>Planctomycetia</taxon>
        <taxon>Pirellulales</taxon>
        <taxon>Lacipirellulaceae</taxon>
        <taxon>Bythopirellula</taxon>
    </lineage>
</organism>
<keyword evidence="2" id="KW-1185">Reference proteome</keyword>
<dbReference type="AlphaFoldDB" id="A0A5C6CW26"/>
<name>A0A5C6CW26_9BACT</name>
<protein>
    <submittedName>
        <fullName evidence="1">Uncharacterized protein</fullName>
    </submittedName>
</protein>
<accession>A0A5C6CW26</accession>
<evidence type="ECO:0000313" key="1">
    <source>
        <dbReference type="EMBL" id="TWU27601.1"/>
    </source>
</evidence>
<comment type="caution">
    <text evidence="1">The sequence shown here is derived from an EMBL/GenBank/DDBJ whole genome shotgun (WGS) entry which is preliminary data.</text>
</comment>
<sequence>MNSTQIYQRLKRPTVLITSYFDGTIKVYAERNVDFYIQRVPVASSIDAERTAEDVVALLIPPRYRHLLLDNNLRAIGSTRPLLPSVLAESIAMEEAIAALNKLNEDHAPSKESEVVLWS</sequence>
<evidence type="ECO:0000313" key="2">
    <source>
        <dbReference type="Proteomes" id="UP000318437"/>
    </source>
</evidence>
<gene>
    <name evidence="1" type="ORF">Pla144_23780</name>
</gene>
<reference evidence="1 2" key="1">
    <citation type="submission" date="2019-02" db="EMBL/GenBank/DDBJ databases">
        <title>Deep-cultivation of Planctomycetes and their phenomic and genomic characterization uncovers novel biology.</title>
        <authorList>
            <person name="Wiegand S."/>
            <person name="Jogler M."/>
            <person name="Boedeker C."/>
            <person name="Pinto D."/>
            <person name="Vollmers J."/>
            <person name="Rivas-Marin E."/>
            <person name="Kohn T."/>
            <person name="Peeters S.H."/>
            <person name="Heuer A."/>
            <person name="Rast P."/>
            <person name="Oberbeckmann S."/>
            <person name="Bunk B."/>
            <person name="Jeske O."/>
            <person name="Meyerdierks A."/>
            <person name="Storesund J.E."/>
            <person name="Kallscheuer N."/>
            <person name="Luecker S."/>
            <person name="Lage O.M."/>
            <person name="Pohl T."/>
            <person name="Merkel B.J."/>
            <person name="Hornburger P."/>
            <person name="Mueller R.-W."/>
            <person name="Bruemmer F."/>
            <person name="Labrenz M."/>
            <person name="Spormann A.M."/>
            <person name="Op Den Camp H."/>
            <person name="Overmann J."/>
            <person name="Amann R."/>
            <person name="Jetten M.S.M."/>
            <person name="Mascher T."/>
            <person name="Medema M.H."/>
            <person name="Devos D.P."/>
            <person name="Kaster A.-K."/>
            <person name="Ovreas L."/>
            <person name="Rohde M."/>
            <person name="Galperin M.Y."/>
            <person name="Jogler C."/>
        </authorList>
    </citation>
    <scope>NUCLEOTIDE SEQUENCE [LARGE SCALE GENOMIC DNA]</scope>
    <source>
        <strain evidence="1 2">Pla144</strain>
    </source>
</reference>